<feature type="compositionally biased region" description="Polar residues" evidence="1">
    <location>
        <begin position="115"/>
        <end position="127"/>
    </location>
</feature>
<dbReference type="Proteomes" id="UP000326757">
    <property type="component" value="Unassembled WGS sequence"/>
</dbReference>
<dbReference type="EMBL" id="VIGI01000015">
    <property type="protein sequence ID" value="KAB8291363.1"/>
    <property type="molecule type" value="Genomic_DNA"/>
</dbReference>
<evidence type="ECO:0000313" key="3">
    <source>
        <dbReference type="Proteomes" id="UP000326757"/>
    </source>
</evidence>
<feature type="region of interest" description="Disordered" evidence="1">
    <location>
        <begin position="55"/>
        <end position="97"/>
    </location>
</feature>
<dbReference type="AlphaFoldDB" id="A0A5N6JRF7"/>
<proteinExistence type="predicted"/>
<protein>
    <submittedName>
        <fullName evidence="2">Uncharacterized protein</fullName>
    </submittedName>
</protein>
<reference evidence="2 3" key="1">
    <citation type="submission" date="2019-06" db="EMBL/GenBank/DDBJ databases">
        <title>Genome Sequence of the Brown Rot Fungal Pathogen Monilinia laxa.</title>
        <authorList>
            <person name="De Miccolis Angelini R.M."/>
            <person name="Landi L."/>
            <person name="Abate D."/>
            <person name="Pollastro S."/>
            <person name="Romanazzi G."/>
            <person name="Faretra F."/>
        </authorList>
    </citation>
    <scope>NUCLEOTIDE SEQUENCE [LARGE SCALE GENOMIC DNA]</scope>
    <source>
        <strain evidence="2 3">Mlax316</strain>
    </source>
</reference>
<feature type="compositionally biased region" description="Pro residues" evidence="1">
    <location>
        <begin position="78"/>
        <end position="97"/>
    </location>
</feature>
<evidence type="ECO:0000256" key="1">
    <source>
        <dbReference type="SAM" id="MobiDB-lite"/>
    </source>
</evidence>
<sequence length="137" mass="15183">MILKPNTYIQVRLSYPILSYATLSQLPSYISAHLRSSFSAPFCASIHPSIPNFYPPHPNPSFQAPSSTRVPTRTSCSPPLPIPPNPHTLPIPIPTYTPQPSLYNQPIPILISQQKNSHLKQPTSQKLQAPPNGIRNK</sequence>
<name>A0A5N6JRF7_MONLA</name>
<feature type="compositionally biased region" description="Polar residues" evidence="1">
    <location>
        <begin position="60"/>
        <end position="77"/>
    </location>
</feature>
<comment type="caution">
    <text evidence="2">The sequence shown here is derived from an EMBL/GenBank/DDBJ whole genome shotgun (WGS) entry which is preliminary data.</text>
</comment>
<organism evidence="2 3">
    <name type="scientific">Monilinia laxa</name>
    <name type="common">Brown rot fungus</name>
    <name type="synonym">Sclerotinia laxa</name>
    <dbReference type="NCBI Taxonomy" id="61186"/>
    <lineage>
        <taxon>Eukaryota</taxon>
        <taxon>Fungi</taxon>
        <taxon>Dikarya</taxon>
        <taxon>Ascomycota</taxon>
        <taxon>Pezizomycotina</taxon>
        <taxon>Leotiomycetes</taxon>
        <taxon>Helotiales</taxon>
        <taxon>Sclerotiniaceae</taxon>
        <taxon>Monilinia</taxon>
    </lineage>
</organism>
<accession>A0A5N6JRF7</accession>
<keyword evidence="3" id="KW-1185">Reference proteome</keyword>
<feature type="region of interest" description="Disordered" evidence="1">
    <location>
        <begin position="115"/>
        <end position="137"/>
    </location>
</feature>
<gene>
    <name evidence="2" type="ORF">EYC80_010044</name>
</gene>
<evidence type="ECO:0000313" key="2">
    <source>
        <dbReference type="EMBL" id="KAB8291363.1"/>
    </source>
</evidence>